<dbReference type="Proteomes" id="UP000027222">
    <property type="component" value="Unassembled WGS sequence"/>
</dbReference>
<sequence length="181" mass="19480">MRYFTKVTLLTTLALTLYGHVAFSIPIPERGLSASPVSVLTSSSTRLSGRINLETRDGELEQLEGLAQLSNTENFHIPSFLKTIGKAAGKVLSTVLTPIKAVLVHIILCFRPDAHIDFFSASIAKPIADLVADSTSNPTLKKIAGVVSEAIECVIFFVLAGGLAEREGDEFESTSSLNKFE</sequence>
<proteinExistence type="predicted"/>
<dbReference type="EMBL" id="KL142373">
    <property type="protein sequence ID" value="KDR79511.1"/>
    <property type="molecule type" value="Genomic_DNA"/>
</dbReference>
<accession>A0A067T8R9</accession>
<dbReference type="HOGENOM" id="CLU_1489130_0_0_1"/>
<evidence type="ECO:0000313" key="3">
    <source>
        <dbReference type="Proteomes" id="UP000027222"/>
    </source>
</evidence>
<name>A0A067T8R9_GALM3</name>
<reference evidence="3" key="1">
    <citation type="journal article" date="2014" name="Proc. Natl. Acad. Sci. U.S.A.">
        <title>Extensive sampling of basidiomycete genomes demonstrates inadequacy of the white-rot/brown-rot paradigm for wood decay fungi.</title>
        <authorList>
            <person name="Riley R."/>
            <person name="Salamov A.A."/>
            <person name="Brown D.W."/>
            <person name="Nagy L.G."/>
            <person name="Floudas D."/>
            <person name="Held B.W."/>
            <person name="Levasseur A."/>
            <person name="Lombard V."/>
            <person name="Morin E."/>
            <person name="Otillar R."/>
            <person name="Lindquist E.A."/>
            <person name="Sun H."/>
            <person name="LaButti K.M."/>
            <person name="Schmutz J."/>
            <person name="Jabbour D."/>
            <person name="Luo H."/>
            <person name="Baker S.E."/>
            <person name="Pisabarro A.G."/>
            <person name="Walton J.D."/>
            <person name="Blanchette R.A."/>
            <person name="Henrissat B."/>
            <person name="Martin F."/>
            <person name="Cullen D."/>
            <person name="Hibbett D.S."/>
            <person name="Grigoriev I.V."/>
        </authorList>
    </citation>
    <scope>NUCLEOTIDE SEQUENCE [LARGE SCALE GENOMIC DNA]</scope>
    <source>
        <strain evidence="3">CBS 339.88</strain>
    </source>
</reference>
<protein>
    <submittedName>
        <fullName evidence="2">Uncharacterized protein</fullName>
    </submittedName>
</protein>
<dbReference type="AlphaFoldDB" id="A0A067T8R9"/>
<gene>
    <name evidence="2" type="ORF">GALMADRAFT_1363972</name>
</gene>
<keyword evidence="3" id="KW-1185">Reference proteome</keyword>
<feature type="chain" id="PRO_5001646585" evidence="1">
    <location>
        <begin position="25"/>
        <end position="181"/>
    </location>
</feature>
<organism evidence="2 3">
    <name type="scientific">Galerina marginata (strain CBS 339.88)</name>
    <dbReference type="NCBI Taxonomy" id="685588"/>
    <lineage>
        <taxon>Eukaryota</taxon>
        <taxon>Fungi</taxon>
        <taxon>Dikarya</taxon>
        <taxon>Basidiomycota</taxon>
        <taxon>Agaricomycotina</taxon>
        <taxon>Agaricomycetes</taxon>
        <taxon>Agaricomycetidae</taxon>
        <taxon>Agaricales</taxon>
        <taxon>Agaricineae</taxon>
        <taxon>Strophariaceae</taxon>
        <taxon>Galerina</taxon>
    </lineage>
</organism>
<evidence type="ECO:0000256" key="1">
    <source>
        <dbReference type="SAM" id="SignalP"/>
    </source>
</evidence>
<evidence type="ECO:0000313" key="2">
    <source>
        <dbReference type="EMBL" id="KDR79511.1"/>
    </source>
</evidence>
<feature type="signal peptide" evidence="1">
    <location>
        <begin position="1"/>
        <end position="24"/>
    </location>
</feature>
<keyword evidence="1" id="KW-0732">Signal</keyword>